<dbReference type="Pfam" id="PF01259">
    <property type="entry name" value="SAICAR_synt"/>
    <property type="match status" value="1"/>
</dbReference>
<dbReference type="Proteomes" id="UP000254807">
    <property type="component" value="Unassembled WGS sequence"/>
</dbReference>
<keyword evidence="16" id="KW-1185">Reference proteome</keyword>
<evidence type="ECO:0000256" key="2">
    <source>
        <dbReference type="ARBA" id="ARBA00010190"/>
    </source>
</evidence>
<dbReference type="EC" id="6.3.2.6" evidence="3 11"/>
<evidence type="ECO:0000256" key="7">
    <source>
        <dbReference type="ARBA" id="ARBA00022755"/>
    </source>
</evidence>
<name>A0A376GVK4_ENTGA</name>
<evidence type="ECO:0000256" key="6">
    <source>
        <dbReference type="ARBA" id="ARBA00022741"/>
    </source>
</evidence>
<dbReference type="FunFam" id="3.30.470.20:FF:000006">
    <property type="entry name" value="Phosphoribosylaminoimidazole-succinocarboxamide synthase"/>
    <property type="match status" value="1"/>
</dbReference>
<comment type="pathway">
    <text evidence="1 11">Purine metabolism; IMP biosynthesis via de novo pathway; 5-amino-1-(5-phospho-D-ribosyl)imidazole-4-carboxamide from 5-amino-1-(5-phospho-D-ribosyl)imidazole-4-carboxylate: step 1/2.</text>
</comment>
<accession>A0A376GVK4</accession>
<dbReference type="GO" id="GO:0004639">
    <property type="term" value="F:phosphoribosylaminoimidazolesuccinocarboxamide synthase activity"/>
    <property type="evidence" value="ECO:0007669"/>
    <property type="project" value="UniProtKB-UniRule"/>
</dbReference>
<evidence type="ECO:0000256" key="4">
    <source>
        <dbReference type="ARBA" id="ARBA00016460"/>
    </source>
</evidence>
<dbReference type="InterPro" id="IPR028923">
    <property type="entry name" value="SAICAR_synt/ADE2_N"/>
</dbReference>
<protein>
    <recommendedName>
        <fullName evidence="4 11">Phosphoribosylaminoimidazole-succinocarboxamide synthase</fullName>
        <ecNumber evidence="3 11">6.3.2.6</ecNumber>
    </recommendedName>
    <alternativeName>
        <fullName evidence="9 11">SAICAR synthetase</fullName>
    </alternativeName>
</protein>
<evidence type="ECO:0000313" key="16">
    <source>
        <dbReference type="Proteomes" id="UP000254807"/>
    </source>
</evidence>
<reference evidence="15 16" key="1">
    <citation type="submission" date="2018-06" db="EMBL/GenBank/DDBJ databases">
        <authorList>
            <consortium name="Pathogen Informatics"/>
            <person name="Doyle S."/>
        </authorList>
    </citation>
    <scope>NUCLEOTIDE SEQUENCE [LARGE SCALE GENOMIC DNA]</scope>
    <source>
        <strain evidence="15 16">NCTC12360</strain>
    </source>
</reference>
<keyword evidence="7 11" id="KW-0658">Purine biosynthesis</keyword>
<dbReference type="Proteomes" id="UP001183682">
    <property type="component" value="Unassembled WGS sequence"/>
</dbReference>
<evidence type="ECO:0000256" key="10">
    <source>
        <dbReference type="ARBA" id="ARBA00048475"/>
    </source>
</evidence>
<dbReference type="EMBL" id="JARPZN010000011">
    <property type="protein sequence ID" value="MDT2691239.1"/>
    <property type="molecule type" value="Genomic_DNA"/>
</dbReference>
<dbReference type="EMBL" id="JABXJK010000064">
    <property type="protein sequence ID" value="MBA0973441.1"/>
    <property type="molecule type" value="Genomic_DNA"/>
</dbReference>
<dbReference type="EMBL" id="UFYW01000001">
    <property type="protein sequence ID" value="STD82577.1"/>
    <property type="molecule type" value="Genomic_DNA"/>
</dbReference>
<evidence type="ECO:0000256" key="1">
    <source>
        <dbReference type="ARBA" id="ARBA00004672"/>
    </source>
</evidence>
<keyword evidence="5 11" id="KW-0436">Ligase</keyword>
<dbReference type="OrthoDB" id="9801549at2"/>
<evidence type="ECO:0000256" key="9">
    <source>
        <dbReference type="ARBA" id="ARBA00030409"/>
    </source>
</evidence>
<proteinExistence type="inferred from homology"/>
<dbReference type="Gene3D" id="3.30.200.20">
    <property type="entry name" value="Phosphorylase Kinase, domain 1"/>
    <property type="match status" value="1"/>
</dbReference>
<dbReference type="Gene3D" id="3.30.470.20">
    <property type="entry name" value="ATP-grasp fold, B domain"/>
    <property type="match status" value="1"/>
</dbReference>
<feature type="domain" description="SAICAR synthetase/ADE2 N-terminal" evidence="12">
    <location>
        <begin position="6"/>
        <end position="231"/>
    </location>
</feature>
<dbReference type="SUPFAM" id="SSF56104">
    <property type="entry name" value="SAICAR synthase-like"/>
    <property type="match status" value="1"/>
</dbReference>
<dbReference type="GO" id="GO:0005524">
    <property type="term" value="F:ATP binding"/>
    <property type="evidence" value="ECO:0007669"/>
    <property type="project" value="UniProtKB-KW"/>
</dbReference>
<dbReference type="InterPro" id="IPR001636">
    <property type="entry name" value="SAICAR_synth"/>
</dbReference>
<evidence type="ECO:0000256" key="5">
    <source>
        <dbReference type="ARBA" id="ARBA00022598"/>
    </source>
</evidence>
<evidence type="ECO:0000313" key="15">
    <source>
        <dbReference type="EMBL" id="STD82577.1"/>
    </source>
</evidence>
<dbReference type="PANTHER" id="PTHR43599">
    <property type="entry name" value="MULTIFUNCTIONAL PROTEIN ADE2"/>
    <property type="match status" value="1"/>
</dbReference>
<dbReference type="GO" id="GO:0006189">
    <property type="term" value="P:'de novo' IMP biosynthetic process"/>
    <property type="evidence" value="ECO:0007669"/>
    <property type="project" value="UniProtKB-UniRule"/>
</dbReference>
<dbReference type="RefSeq" id="WP_060814873.1">
    <property type="nucleotide sequence ID" value="NZ_BSYC01000002.1"/>
</dbReference>
<dbReference type="InterPro" id="IPR033934">
    <property type="entry name" value="SAICAR_synt_PurC"/>
</dbReference>
<dbReference type="Proteomes" id="UP000571857">
    <property type="component" value="Unassembled WGS sequence"/>
</dbReference>
<dbReference type="InterPro" id="IPR050089">
    <property type="entry name" value="SAICAR_synthetase"/>
</dbReference>
<dbReference type="HAMAP" id="MF_00137">
    <property type="entry name" value="SAICAR_synth"/>
    <property type="match status" value="1"/>
</dbReference>
<dbReference type="InterPro" id="IPR018236">
    <property type="entry name" value="SAICAR_synthetase_CS"/>
</dbReference>
<evidence type="ECO:0000256" key="11">
    <source>
        <dbReference type="HAMAP-Rule" id="MF_00137"/>
    </source>
</evidence>
<organism evidence="15 16">
    <name type="scientific">Enterococcus gallinarum</name>
    <dbReference type="NCBI Taxonomy" id="1353"/>
    <lineage>
        <taxon>Bacteria</taxon>
        <taxon>Bacillati</taxon>
        <taxon>Bacillota</taxon>
        <taxon>Bacilli</taxon>
        <taxon>Lactobacillales</taxon>
        <taxon>Enterococcaceae</taxon>
        <taxon>Enterococcus</taxon>
    </lineage>
</organism>
<evidence type="ECO:0000313" key="13">
    <source>
        <dbReference type="EMBL" id="MBA0973441.1"/>
    </source>
</evidence>
<dbReference type="CDD" id="cd01415">
    <property type="entry name" value="SAICAR_synt_PurC"/>
    <property type="match status" value="1"/>
</dbReference>
<reference evidence="13 17" key="2">
    <citation type="submission" date="2020-06" db="EMBL/GenBank/DDBJ databases">
        <title>Crossreactivity between MHC class I-restricted antigens from cancer cells and an enterococcal bacteriophage.</title>
        <authorList>
            <person name="Fluckiger A."/>
            <person name="Daillere R."/>
            <person name="Sassi M."/>
            <person name="Cattoir V."/>
            <person name="Kroemer G."/>
            <person name="Zitvogel L."/>
        </authorList>
    </citation>
    <scope>NUCLEOTIDE SEQUENCE [LARGE SCALE GENOMIC DNA]</scope>
    <source>
        <strain evidence="13 17">EG4</strain>
    </source>
</reference>
<evidence type="ECO:0000256" key="3">
    <source>
        <dbReference type="ARBA" id="ARBA00012217"/>
    </source>
</evidence>
<keyword evidence="6 11" id="KW-0547">Nucleotide-binding</keyword>
<keyword evidence="8 11" id="KW-0067">ATP-binding</keyword>
<dbReference type="AlphaFoldDB" id="A0A376GVK4"/>
<dbReference type="PANTHER" id="PTHR43599:SF3">
    <property type="entry name" value="SI:DKEY-6E2.2"/>
    <property type="match status" value="1"/>
</dbReference>
<dbReference type="NCBIfam" id="TIGR00081">
    <property type="entry name" value="purC"/>
    <property type="match status" value="1"/>
</dbReference>
<reference evidence="14" key="3">
    <citation type="submission" date="2023-03" db="EMBL/GenBank/DDBJ databases">
        <authorList>
            <person name="Shen W."/>
            <person name="Cai J."/>
        </authorList>
    </citation>
    <scope>NUCLEOTIDE SEQUENCE</scope>
    <source>
        <strain evidence="14">K69-2</strain>
    </source>
</reference>
<evidence type="ECO:0000259" key="12">
    <source>
        <dbReference type="Pfam" id="PF01259"/>
    </source>
</evidence>
<evidence type="ECO:0000256" key="8">
    <source>
        <dbReference type="ARBA" id="ARBA00022840"/>
    </source>
</evidence>
<dbReference type="PROSITE" id="PS01057">
    <property type="entry name" value="SAICAR_SYNTHETASE_1"/>
    <property type="match status" value="1"/>
</dbReference>
<dbReference type="UniPathway" id="UPA00074">
    <property type="reaction ID" value="UER00131"/>
</dbReference>
<gene>
    <name evidence="11 15" type="primary">purC</name>
    <name evidence="13" type="ORF">HWH42_12780</name>
    <name evidence="15" type="ORF">NCTC12360_01007</name>
    <name evidence="14" type="ORF">P7E30_13765</name>
</gene>
<sequence>MVQEELIYEGKAKKLFKTSKDKELRVEYLDQATALNGLKKDAVSGKGALNNQITSLIFQELEKQGIPSHFIKILSKHEQLVCEVEMIPLEIVVRNTAAGSFSKRLGIAEGEQLPFPIIEFYYKEDRLDDPFINEDHIRYLGIATPEEVAQIKMLARQINTALCQLFEKIKIHLVDFKIEVGKSDGKILLADEISPDTCRLWDLTTKEHLDKDVYRREIGDLIPVYQEVLNRLEKEYSSCI</sequence>
<evidence type="ECO:0000313" key="17">
    <source>
        <dbReference type="Proteomes" id="UP000571857"/>
    </source>
</evidence>
<comment type="catalytic activity">
    <reaction evidence="10 11">
        <text>5-amino-1-(5-phospho-D-ribosyl)imidazole-4-carboxylate + L-aspartate + ATP = (2S)-2-[5-amino-1-(5-phospho-beta-D-ribosyl)imidazole-4-carboxamido]succinate + ADP + phosphate + 2 H(+)</text>
        <dbReference type="Rhea" id="RHEA:22628"/>
        <dbReference type="ChEBI" id="CHEBI:15378"/>
        <dbReference type="ChEBI" id="CHEBI:29991"/>
        <dbReference type="ChEBI" id="CHEBI:30616"/>
        <dbReference type="ChEBI" id="CHEBI:43474"/>
        <dbReference type="ChEBI" id="CHEBI:58443"/>
        <dbReference type="ChEBI" id="CHEBI:77657"/>
        <dbReference type="ChEBI" id="CHEBI:456216"/>
        <dbReference type="EC" id="6.3.2.6"/>
    </reaction>
</comment>
<dbReference type="GO" id="GO:0009236">
    <property type="term" value="P:cobalamin biosynthetic process"/>
    <property type="evidence" value="ECO:0007669"/>
    <property type="project" value="InterPro"/>
</dbReference>
<evidence type="ECO:0000313" key="14">
    <source>
        <dbReference type="EMBL" id="MDT2691239.1"/>
    </source>
</evidence>
<comment type="similarity">
    <text evidence="2 11">Belongs to the SAICAR synthetase family.</text>
</comment>